<accession>A0AAE3LJB6</accession>
<protein>
    <submittedName>
        <fullName evidence="4">DUF4129 domain-containing protein</fullName>
    </submittedName>
</protein>
<dbReference type="AlphaFoldDB" id="A0AAE3LJB6"/>
<feature type="domain" description="Protein-glutamine gamma-glutamyltransferase-like C-terminal" evidence="3">
    <location>
        <begin position="155"/>
        <end position="214"/>
    </location>
</feature>
<dbReference type="Pfam" id="PF13559">
    <property type="entry name" value="DUF4129"/>
    <property type="match status" value="1"/>
</dbReference>
<gene>
    <name evidence="4" type="ORF">OD355_03375</name>
</gene>
<keyword evidence="1" id="KW-0472">Membrane</keyword>
<evidence type="ECO:0000313" key="4">
    <source>
        <dbReference type="EMBL" id="MCU7693552.1"/>
    </source>
</evidence>
<proteinExistence type="predicted"/>
<comment type="caution">
    <text evidence="4">The sequence shown here is derived from an EMBL/GenBank/DDBJ whole genome shotgun (WGS) entry which is preliminary data.</text>
</comment>
<evidence type="ECO:0000256" key="2">
    <source>
        <dbReference type="SAM" id="SignalP"/>
    </source>
</evidence>
<evidence type="ECO:0000259" key="3">
    <source>
        <dbReference type="Pfam" id="PF13559"/>
    </source>
</evidence>
<evidence type="ECO:0000256" key="1">
    <source>
        <dbReference type="SAM" id="Phobius"/>
    </source>
</evidence>
<evidence type="ECO:0000313" key="5">
    <source>
        <dbReference type="Proteomes" id="UP001209317"/>
    </source>
</evidence>
<keyword evidence="2" id="KW-0732">Signal</keyword>
<dbReference type="InterPro" id="IPR025403">
    <property type="entry name" value="TgpA-like_C"/>
</dbReference>
<sequence>MRLLLIILLLLPLQKTYAQAKSVSDTTSVIHVRAVAASKMAGWKNSKAFRYDRNESKLSWWSRLKMRFWQWLHSFFSNENNERGFWIGLLSICAIVIAFAVYKLSGMNRSGMFERRDMEGKAYTEGEENIHEIDFADEIKKAEQSGNLRLAVRFRYLQLLKFLSDKELIRWQPNKTNHAYIAEMQAAAWFADITHSFEYIWYGEHGIDTEAYENIKSKFEQQQKASTN</sequence>
<dbReference type="Proteomes" id="UP001209317">
    <property type="component" value="Unassembled WGS sequence"/>
</dbReference>
<keyword evidence="1" id="KW-1133">Transmembrane helix</keyword>
<feature type="signal peptide" evidence="2">
    <location>
        <begin position="1"/>
        <end position="20"/>
    </location>
</feature>
<feature type="chain" id="PRO_5041982179" evidence="2">
    <location>
        <begin position="21"/>
        <end position="228"/>
    </location>
</feature>
<feature type="transmembrane region" description="Helical" evidence="1">
    <location>
        <begin position="84"/>
        <end position="102"/>
    </location>
</feature>
<keyword evidence="1" id="KW-0812">Transmembrane</keyword>
<reference evidence="4" key="1">
    <citation type="submission" date="2022-10" db="EMBL/GenBank/DDBJ databases">
        <authorList>
            <person name="Kim H.S."/>
            <person name="Kim J.-S."/>
            <person name="Suh M.K."/>
            <person name="Eom M.K."/>
            <person name="Lee J.-S."/>
        </authorList>
    </citation>
    <scope>NUCLEOTIDE SEQUENCE</scope>
    <source>
        <strain evidence="4">LIP-5</strain>
    </source>
</reference>
<keyword evidence="5" id="KW-1185">Reference proteome</keyword>
<name>A0AAE3LJB6_9BACT</name>
<organism evidence="4 5">
    <name type="scientific">Haoranjiania flava</name>
    <dbReference type="NCBI Taxonomy" id="1856322"/>
    <lineage>
        <taxon>Bacteria</taxon>
        <taxon>Pseudomonadati</taxon>
        <taxon>Bacteroidota</taxon>
        <taxon>Chitinophagia</taxon>
        <taxon>Chitinophagales</taxon>
        <taxon>Chitinophagaceae</taxon>
        <taxon>Haoranjiania</taxon>
    </lineage>
</organism>
<dbReference type="RefSeq" id="WP_263037040.1">
    <property type="nucleotide sequence ID" value="NZ_JAOTPL010000003.1"/>
</dbReference>
<dbReference type="EMBL" id="JAOTPL010000003">
    <property type="protein sequence ID" value="MCU7693552.1"/>
    <property type="molecule type" value="Genomic_DNA"/>
</dbReference>